<dbReference type="InterPro" id="IPR036291">
    <property type="entry name" value="NAD(P)-bd_dom_sf"/>
</dbReference>
<protein>
    <submittedName>
        <fullName evidence="3">NAD(P)-dependent dehydrogenase (Short-subunit alcohol dehydrogenase family)</fullName>
    </submittedName>
</protein>
<dbReference type="EMBL" id="JACIIX010000010">
    <property type="protein sequence ID" value="MBB6211233.1"/>
    <property type="molecule type" value="Genomic_DNA"/>
</dbReference>
<sequence length="250" mass="24966">MSDHSSSAAPVLVFGASGGIGAALSRQLAQAGQPLYLSARRAEPLEALCSSLSCPGQAADVMDPEAVRQVTEAAVDAGNGHLAGLVYAVGTLSLKAVTSATAEDLLDAYRRDVIGAFTAIKAARTALKAAGGSVVLFSSVAARRGFPSHVVVGAAKGAVEGLGLSLAADLAPEVRVNVIAPSLTRTPLTAGLMGNDAMVKAMAARHPLKRTGEAEDVAALAAFLLSPAAGWITGQVIGADGGRSTAEARG</sequence>
<name>A0A7X0DMM2_NOVIT</name>
<dbReference type="Proteomes" id="UP000544872">
    <property type="component" value="Unassembled WGS sequence"/>
</dbReference>
<organism evidence="3 4">
    <name type="scientific">Novispirillum itersonii</name>
    <name type="common">Aquaspirillum itersonii</name>
    <dbReference type="NCBI Taxonomy" id="189"/>
    <lineage>
        <taxon>Bacteria</taxon>
        <taxon>Pseudomonadati</taxon>
        <taxon>Pseudomonadota</taxon>
        <taxon>Alphaproteobacteria</taxon>
        <taxon>Rhodospirillales</taxon>
        <taxon>Novispirillaceae</taxon>
        <taxon>Novispirillum</taxon>
    </lineage>
</organism>
<dbReference type="PRINTS" id="PR00081">
    <property type="entry name" value="GDHRDH"/>
</dbReference>
<comment type="similarity">
    <text evidence="1">Belongs to the short-chain dehydrogenases/reductases (SDR) family.</text>
</comment>
<evidence type="ECO:0000313" key="4">
    <source>
        <dbReference type="Proteomes" id="UP000544872"/>
    </source>
</evidence>
<evidence type="ECO:0000256" key="2">
    <source>
        <dbReference type="ARBA" id="ARBA00023002"/>
    </source>
</evidence>
<accession>A0A7X0DMM2</accession>
<comment type="caution">
    <text evidence="3">The sequence shown here is derived from an EMBL/GenBank/DDBJ whole genome shotgun (WGS) entry which is preliminary data.</text>
</comment>
<reference evidence="3 4" key="1">
    <citation type="submission" date="2020-08" db="EMBL/GenBank/DDBJ databases">
        <title>Genomic Encyclopedia of Type Strains, Phase IV (KMG-IV): sequencing the most valuable type-strain genomes for metagenomic binning, comparative biology and taxonomic classification.</title>
        <authorList>
            <person name="Goeker M."/>
        </authorList>
    </citation>
    <scope>NUCLEOTIDE SEQUENCE [LARGE SCALE GENOMIC DNA]</scope>
    <source>
        <strain evidence="3 4">DSM 11590</strain>
    </source>
</reference>
<dbReference type="PANTHER" id="PTHR43477">
    <property type="entry name" value="DIHYDROANTICAPSIN 7-DEHYDROGENASE"/>
    <property type="match status" value="1"/>
</dbReference>
<dbReference type="GO" id="GO:0016491">
    <property type="term" value="F:oxidoreductase activity"/>
    <property type="evidence" value="ECO:0007669"/>
    <property type="project" value="UniProtKB-KW"/>
</dbReference>
<evidence type="ECO:0000313" key="3">
    <source>
        <dbReference type="EMBL" id="MBB6211233.1"/>
    </source>
</evidence>
<dbReference type="PANTHER" id="PTHR43477:SF1">
    <property type="entry name" value="DIHYDROANTICAPSIN 7-DEHYDROGENASE"/>
    <property type="match status" value="1"/>
</dbReference>
<dbReference type="CDD" id="cd05233">
    <property type="entry name" value="SDR_c"/>
    <property type="match status" value="1"/>
</dbReference>
<dbReference type="RefSeq" id="WP_184264053.1">
    <property type="nucleotide sequence ID" value="NZ_JACIIX010000010.1"/>
</dbReference>
<keyword evidence="2" id="KW-0560">Oxidoreductase</keyword>
<gene>
    <name evidence="3" type="ORF">FHS48_002670</name>
</gene>
<dbReference type="AlphaFoldDB" id="A0A7X0DMM2"/>
<evidence type="ECO:0000256" key="1">
    <source>
        <dbReference type="ARBA" id="ARBA00006484"/>
    </source>
</evidence>
<dbReference type="InterPro" id="IPR002347">
    <property type="entry name" value="SDR_fam"/>
</dbReference>
<dbReference type="Pfam" id="PF13561">
    <property type="entry name" value="adh_short_C2"/>
    <property type="match status" value="1"/>
</dbReference>
<dbReference type="Gene3D" id="3.40.50.720">
    <property type="entry name" value="NAD(P)-binding Rossmann-like Domain"/>
    <property type="match status" value="1"/>
</dbReference>
<keyword evidence="4" id="KW-1185">Reference proteome</keyword>
<dbReference type="InterPro" id="IPR051122">
    <property type="entry name" value="SDR_DHRS6-like"/>
</dbReference>
<dbReference type="SUPFAM" id="SSF51735">
    <property type="entry name" value="NAD(P)-binding Rossmann-fold domains"/>
    <property type="match status" value="1"/>
</dbReference>
<proteinExistence type="inferred from homology"/>